<protein>
    <submittedName>
        <fullName evidence="1">Transposase</fullName>
    </submittedName>
</protein>
<dbReference type="Proteomes" id="UP000423131">
    <property type="component" value="Unassembled WGS sequence"/>
</dbReference>
<evidence type="ECO:0000313" key="1">
    <source>
        <dbReference type="EMBL" id="ECB9475150.1"/>
    </source>
</evidence>
<dbReference type="EMBL" id="AAHZFN010000043">
    <property type="protein sequence ID" value="ECB9475150.1"/>
    <property type="molecule type" value="Genomic_DNA"/>
</dbReference>
<proteinExistence type="predicted"/>
<dbReference type="AlphaFoldDB" id="A0AAN3CNU7"/>
<name>A0AAN3CNU7_LISMN</name>
<gene>
    <name evidence="1" type="ORF">FLR03_15885</name>
</gene>
<sequence>MNLSIGYLLPENKVSEITKKISGYFENDIWEANNAAFNDFRKSEWGKTHRKMNFSAFPSKLKNEVKFFILTRIEKDELQLYSAIHNYARSFKQLSKFLKKFYPHINSFADL</sequence>
<feature type="non-terminal residue" evidence="1">
    <location>
        <position position="111"/>
    </location>
</feature>
<accession>A0AAN3CNU7</accession>
<reference evidence="1 2" key="1">
    <citation type="submission" date="2019-07" db="EMBL/GenBank/DDBJ databases">
        <authorList>
            <consortium name="GenomeTrakr: Next Generation Sequencing Network for Food Pathogen Tracability"/>
        </authorList>
    </citation>
    <scope>NUCLEOTIDE SEQUENCE [LARGE SCALE GENOMIC DNA]</scope>
    <source>
        <strain evidence="1 2">FDA00014336</strain>
    </source>
</reference>
<comment type="caution">
    <text evidence="1">The sequence shown here is derived from an EMBL/GenBank/DDBJ whole genome shotgun (WGS) entry which is preliminary data.</text>
</comment>
<organism evidence="1 2">
    <name type="scientific">Listeria monocytogenes</name>
    <dbReference type="NCBI Taxonomy" id="1639"/>
    <lineage>
        <taxon>Bacteria</taxon>
        <taxon>Bacillati</taxon>
        <taxon>Bacillota</taxon>
        <taxon>Bacilli</taxon>
        <taxon>Bacillales</taxon>
        <taxon>Listeriaceae</taxon>
        <taxon>Listeria</taxon>
    </lineage>
</organism>
<evidence type="ECO:0000313" key="2">
    <source>
        <dbReference type="Proteomes" id="UP000423131"/>
    </source>
</evidence>